<accession>A0A182T4T0</accession>
<evidence type="ECO:0000313" key="1">
    <source>
        <dbReference type="EnsemblMetazoa" id="AMAM019625-PA"/>
    </source>
</evidence>
<evidence type="ECO:0000313" key="2">
    <source>
        <dbReference type="Proteomes" id="UP000075901"/>
    </source>
</evidence>
<dbReference type="PANTHER" id="PTHR11012">
    <property type="entry name" value="PROTEIN KINASE-LIKE DOMAIN-CONTAINING"/>
    <property type="match status" value="1"/>
</dbReference>
<reference evidence="2" key="1">
    <citation type="submission" date="2013-09" db="EMBL/GenBank/DDBJ databases">
        <title>The Genome Sequence of Anopheles maculatus species B.</title>
        <authorList>
            <consortium name="The Broad Institute Genomics Platform"/>
            <person name="Neafsey D.E."/>
            <person name="Besansky N."/>
            <person name="Howell P."/>
            <person name="Walton C."/>
            <person name="Young S.K."/>
            <person name="Zeng Q."/>
            <person name="Gargeya S."/>
            <person name="Fitzgerald M."/>
            <person name="Haas B."/>
            <person name="Abouelleil A."/>
            <person name="Allen A.W."/>
            <person name="Alvarado L."/>
            <person name="Arachchi H.M."/>
            <person name="Berlin A.M."/>
            <person name="Chapman S.B."/>
            <person name="Gainer-Dewar J."/>
            <person name="Goldberg J."/>
            <person name="Griggs A."/>
            <person name="Gujja S."/>
            <person name="Hansen M."/>
            <person name="Howarth C."/>
            <person name="Imamovic A."/>
            <person name="Ireland A."/>
            <person name="Larimer J."/>
            <person name="McCowan C."/>
            <person name="Murphy C."/>
            <person name="Pearson M."/>
            <person name="Poon T.W."/>
            <person name="Priest M."/>
            <person name="Roberts A."/>
            <person name="Saif S."/>
            <person name="Shea T."/>
            <person name="Sisk P."/>
            <person name="Sykes S."/>
            <person name="Wortman J."/>
            <person name="Nusbaum C."/>
            <person name="Birren B."/>
        </authorList>
    </citation>
    <scope>NUCLEOTIDE SEQUENCE [LARGE SCALE GENOMIC DNA]</scope>
    <source>
        <strain evidence="2">maculatus3</strain>
    </source>
</reference>
<sequence length="171" mass="19446">MVLETKSNLSEEQSLATESAPYVVEANVEKAYHGAEEPVIDTHSGGPEMDGPRELPQFFYTAMEQVAKDEGFNDGQYTVEVEDGSSKGDGFVGELFKAYLTEGDRREVYLCKIPPLNEARRQQFGTMAIFEREVLVYNKFLPLMFAYQEEKGISREDGFFCTPKCYYAHYN</sequence>
<dbReference type="PANTHER" id="PTHR11012:SF54">
    <property type="entry name" value="CHK KINASE-LIKE DOMAIN-CONTAINING PROTEIN"/>
    <property type="match status" value="1"/>
</dbReference>
<dbReference type="AlphaFoldDB" id="A0A182T4T0"/>
<keyword evidence="2" id="KW-1185">Reference proteome</keyword>
<proteinExistence type="predicted"/>
<dbReference type="Pfam" id="PF02958">
    <property type="entry name" value="EcKL"/>
    <property type="match status" value="1"/>
</dbReference>
<dbReference type="InterPro" id="IPR004119">
    <property type="entry name" value="EcKL"/>
</dbReference>
<organism evidence="1 2">
    <name type="scientific">Anopheles maculatus</name>
    <dbReference type="NCBI Taxonomy" id="74869"/>
    <lineage>
        <taxon>Eukaryota</taxon>
        <taxon>Metazoa</taxon>
        <taxon>Ecdysozoa</taxon>
        <taxon>Arthropoda</taxon>
        <taxon>Hexapoda</taxon>
        <taxon>Insecta</taxon>
        <taxon>Pterygota</taxon>
        <taxon>Neoptera</taxon>
        <taxon>Endopterygota</taxon>
        <taxon>Diptera</taxon>
        <taxon>Nematocera</taxon>
        <taxon>Culicoidea</taxon>
        <taxon>Culicidae</taxon>
        <taxon>Anophelinae</taxon>
        <taxon>Anopheles</taxon>
        <taxon>Anopheles maculatus group</taxon>
    </lineage>
</organism>
<protein>
    <submittedName>
        <fullName evidence="1">Uncharacterized protein</fullName>
    </submittedName>
</protein>
<reference evidence="1" key="2">
    <citation type="submission" date="2020-05" db="UniProtKB">
        <authorList>
            <consortium name="EnsemblMetazoa"/>
        </authorList>
    </citation>
    <scope>IDENTIFICATION</scope>
    <source>
        <strain evidence="1">maculatus3</strain>
    </source>
</reference>
<dbReference type="EnsemblMetazoa" id="AMAM019625-RA">
    <property type="protein sequence ID" value="AMAM019625-PA"/>
    <property type="gene ID" value="AMAM019625"/>
</dbReference>
<dbReference type="Proteomes" id="UP000075901">
    <property type="component" value="Unassembled WGS sequence"/>
</dbReference>
<dbReference type="VEuPathDB" id="VectorBase:AMAM019625"/>
<name>A0A182T4T0_9DIPT</name>